<protein>
    <recommendedName>
        <fullName evidence="2 5">Cell shape-determining protein MreC</fullName>
    </recommendedName>
    <alternativeName>
        <fullName evidence="4 5">Cell shape protein MreC</fullName>
    </alternativeName>
</protein>
<dbReference type="InterPro" id="IPR042177">
    <property type="entry name" value="Cell/Rod_1"/>
</dbReference>
<dbReference type="EMBL" id="JBHTCO010000011">
    <property type="protein sequence ID" value="MFC7393191.1"/>
    <property type="molecule type" value="Genomic_DNA"/>
</dbReference>
<evidence type="ECO:0000256" key="3">
    <source>
        <dbReference type="ARBA" id="ARBA00022960"/>
    </source>
</evidence>
<dbReference type="Pfam" id="PF04085">
    <property type="entry name" value="MreC"/>
    <property type="match status" value="1"/>
</dbReference>
<evidence type="ECO:0000313" key="7">
    <source>
        <dbReference type="EMBL" id="MFC7393191.1"/>
    </source>
</evidence>
<comment type="function">
    <text evidence="5">Involved in formation and maintenance of cell shape.</text>
</comment>
<evidence type="ECO:0000313" key="8">
    <source>
        <dbReference type="Proteomes" id="UP001596505"/>
    </source>
</evidence>
<dbReference type="PIRSF" id="PIRSF038471">
    <property type="entry name" value="MreC"/>
    <property type="match status" value="1"/>
</dbReference>
<keyword evidence="3 5" id="KW-0133">Cell shape</keyword>
<name>A0ABW2PUS5_9BACL</name>
<evidence type="ECO:0000256" key="2">
    <source>
        <dbReference type="ARBA" id="ARBA00013855"/>
    </source>
</evidence>
<dbReference type="Gene3D" id="2.40.10.340">
    <property type="entry name" value="Rod shape-determining protein MreC, domain 1"/>
    <property type="match status" value="1"/>
</dbReference>
<dbReference type="InterPro" id="IPR042175">
    <property type="entry name" value="Cell/Rod_MreC_2"/>
</dbReference>
<keyword evidence="8" id="KW-1185">Reference proteome</keyword>
<accession>A0ABW2PUS5</accession>
<dbReference type="InterPro" id="IPR055342">
    <property type="entry name" value="MreC_beta-barrel_core"/>
</dbReference>
<evidence type="ECO:0000259" key="6">
    <source>
        <dbReference type="Pfam" id="PF04085"/>
    </source>
</evidence>
<sequence length="284" mass="31488">MSPFFSNKKLIVLLASLIVLVALIGFSIKQQTKTTWAEEFVHDTVGWFQQIFNRPAQYVAGFFETIDDIENTYKENRALKANLDNYASVVQENQEVKKENYDLRKELNLLNDPSLHDYTKHPATVIARSYDEWNQMITINKGAQDGIKSGMAVITPDGFVGKVTKVSQFTSDVTLITASNNANQIASMIQSKSIYGMIEGYDPKKNVLSFNKVPVKSNIKKGQTVVTSGLGGVFPRGLIIGKVKDIKTDQYGLTKNVEVTPAAHLNDLTNVIVVERHATTVKGG</sequence>
<proteinExistence type="inferred from homology"/>
<evidence type="ECO:0000256" key="1">
    <source>
        <dbReference type="ARBA" id="ARBA00009369"/>
    </source>
</evidence>
<dbReference type="PANTHER" id="PTHR34138">
    <property type="entry name" value="CELL SHAPE-DETERMINING PROTEIN MREC"/>
    <property type="match status" value="1"/>
</dbReference>
<comment type="similarity">
    <text evidence="1 5">Belongs to the MreC family.</text>
</comment>
<dbReference type="NCBIfam" id="TIGR00219">
    <property type="entry name" value="mreC"/>
    <property type="match status" value="1"/>
</dbReference>
<comment type="caution">
    <text evidence="7">The sequence shown here is derived from an EMBL/GenBank/DDBJ whole genome shotgun (WGS) entry which is preliminary data.</text>
</comment>
<dbReference type="PANTHER" id="PTHR34138:SF1">
    <property type="entry name" value="CELL SHAPE-DETERMINING PROTEIN MREC"/>
    <property type="match status" value="1"/>
</dbReference>
<dbReference type="Gene3D" id="2.40.10.350">
    <property type="entry name" value="Rod shape-determining protein MreC, domain 2"/>
    <property type="match status" value="1"/>
</dbReference>
<gene>
    <name evidence="7" type="primary">mreC</name>
    <name evidence="7" type="ORF">ACFQRG_09455</name>
</gene>
<dbReference type="Proteomes" id="UP001596505">
    <property type="component" value="Unassembled WGS sequence"/>
</dbReference>
<evidence type="ECO:0000256" key="5">
    <source>
        <dbReference type="PIRNR" id="PIRNR038471"/>
    </source>
</evidence>
<feature type="domain" description="Rod shape-determining protein MreC beta-barrel core" evidence="6">
    <location>
        <begin position="125"/>
        <end position="275"/>
    </location>
</feature>
<organism evidence="7 8">
    <name type="scientific">Scopulibacillus cellulosilyticus</name>
    <dbReference type="NCBI Taxonomy" id="2665665"/>
    <lineage>
        <taxon>Bacteria</taxon>
        <taxon>Bacillati</taxon>
        <taxon>Bacillota</taxon>
        <taxon>Bacilli</taxon>
        <taxon>Bacillales</taxon>
        <taxon>Sporolactobacillaceae</taxon>
        <taxon>Scopulibacillus</taxon>
    </lineage>
</organism>
<reference evidence="8" key="1">
    <citation type="journal article" date="2019" name="Int. J. Syst. Evol. Microbiol.">
        <title>The Global Catalogue of Microorganisms (GCM) 10K type strain sequencing project: providing services to taxonomists for standard genome sequencing and annotation.</title>
        <authorList>
            <consortium name="The Broad Institute Genomics Platform"/>
            <consortium name="The Broad Institute Genome Sequencing Center for Infectious Disease"/>
            <person name="Wu L."/>
            <person name="Ma J."/>
        </authorList>
    </citation>
    <scope>NUCLEOTIDE SEQUENCE [LARGE SCALE GENOMIC DNA]</scope>
    <source>
        <strain evidence="8">CGMCC 1.16305</strain>
    </source>
</reference>
<evidence type="ECO:0000256" key="4">
    <source>
        <dbReference type="ARBA" id="ARBA00032089"/>
    </source>
</evidence>
<dbReference type="InterPro" id="IPR007221">
    <property type="entry name" value="MreC"/>
</dbReference>
<dbReference type="RefSeq" id="WP_380965650.1">
    <property type="nucleotide sequence ID" value="NZ_JBHTCO010000011.1"/>
</dbReference>